<evidence type="ECO:0000313" key="5">
    <source>
        <dbReference type="Proteomes" id="UP000886889"/>
    </source>
</evidence>
<accession>A0A9D1NZT8</accession>
<dbReference type="InterPro" id="IPR029478">
    <property type="entry name" value="TM1586_NiRdase"/>
</dbReference>
<comment type="caution">
    <text evidence="4">The sequence shown here is derived from an EMBL/GenBank/DDBJ whole genome shotgun (WGS) entry which is preliminary data.</text>
</comment>
<reference evidence="4" key="2">
    <citation type="journal article" date="2021" name="PeerJ">
        <title>Extensive microbial diversity within the chicken gut microbiome revealed by metagenomics and culture.</title>
        <authorList>
            <person name="Gilroy R."/>
            <person name="Ravi A."/>
            <person name="Getino M."/>
            <person name="Pursley I."/>
            <person name="Horton D.L."/>
            <person name="Alikhan N.F."/>
            <person name="Baker D."/>
            <person name="Gharbi K."/>
            <person name="Hall N."/>
            <person name="Watson M."/>
            <person name="Adriaenssens E.M."/>
            <person name="Foster-Nyarko E."/>
            <person name="Jarju S."/>
            <person name="Secka A."/>
            <person name="Antonio M."/>
            <person name="Oren A."/>
            <person name="Chaudhuri R.R."/>
            <person name="La Ragione R."/>
            <person name="Hildebrand F."/>
            <person name="Pallen M.J."/>
        </authorList>
    </citation>
    <scope>NUCLEOTIDE SEQUENCE</scope>
    <source>
        <strain evidence="4">ChiBcec6-7307</strain>
    </source>
</reference>
<protein>
    <submittedName>
        <fullName evidence="4">Nitroreductase family protein</fullName>
    </submittedName>
</protein>
<dbReference type="InterPro" id="IPR000415">
    <property type="entry name" value="Nitroreductase-like"/>
</dbReference>
<dbReference type="Gene3D" id="3.40.109.30">
    <property type="entry name" value="putative nitroreductase (tm1586), domain 2"/>
    <property type="match status" value="1"/>
</dbReference>
<comment type="similarity">
    <text evidence="1">Belongs to the nitroreductase family.</text>
</comment>
<dbReference type="PANTHER" id="PTHR43673">
    <property type="entry name" value="NAD(P)H NITROREDUCTASE YDGI-RELATED"/>
    <property type="match status" value="1"/>
</dbReference>
<dbReference type="CDD" id="cd02062">
    <property type="entry name" value="Nitro_FMN_reductase"/>
    <property type="match status" value="1"/>
</dbReference>
<reference evidence="4" key="1">
    <citation type="submission" date="2020-10" db="EMBL/GenBank/DDBJ databases">
        <authorList>
            <person name="Gilroy R."/>
        </authorList>
    </citation>
    <scope>NUCLEOTIDE SEQUENCE</scope>
    <source>
        <strain evidence="4">ChiBcec6-7307</strain>
    </source>
</reference>
<evidence type="ECO:0000313" key="4">
    <source>
        <dbReference type="EMBL" id="HIV22958.1"/>
    </source>
</evidence>
<sequence>MNLYEAVYGRKSVRKYRMEPLNQNILSGIFAFMDQMEPLFPGIKIKLEIVENLEKKRQMKGLFLINAPYYLLIYSEDKERAWLNAGYIMEQLSLYLVTKGVGSCFLGMSKKKNDVPEEGMKYILALAFGKPAGPLLRQGYAARRLPLDELCVYKERPRTWVKEILEAARLAPSSINQQPWRFVVYENRVHVFVKKPSPLRAMTPGLTEFDMGVMLANVNVAADEIWVDLDLIKLDNITHKTLPNNQYLLSILLRE</sequence>
<dbReference type="GO" id="GO:0016491">
    <property type="term" value="F:oxidoreductase activity"/>
    <property type="evidence" value="ECO:0007669"/>
    <property type="project" value="UniProtKB-KW"/>
</dbReference>
<feature type="domain" description="Putative nitroreductase TM1586" evidence="3">
    <location>
        <begin position="2"/>
        <end position="222"/>
    </location>
</feature>
<dbReference type="SUPFAM" id="SSF55469">
    <property type="entry name" value="FMN-dependent nitroreductase-like"/>
    <property type="match status" value="2"/>
</dbReference>
<gene>
    <name evidence="4" type="ORF">IAC80_03355</name>
</gene>
<name>A0A9D1NZT8_9FIRM</name>
<organism evidence="4 5">
    <name type="scientific">Candidatus Merdiplasma excrementigallinarum</name>
    <dbReference type="NCBI Taxonomy" id="2840864"/>
    <lineage>
        <taxon>Bacteria</taxon>
        <taxon>Bacillati</taxon>
        <taxon>Bacillota</taxon>
        <taxon>Clostridia</taxon>
        <taxon>Lachnospirales</taxon>
        <taxon>Lachnospiraceae</taxon>
        <taxon>Lachnospiraceae incertae sedis</taxon>
        <taxon>Candidatus Merdiplasma</taxon>
    </lineage>
</organism>
<evidence type="ECO:0000259" key="3">
    <source>
        <dbReference type="Pfam" id="PF14512"/>
    </source>
</evidence>
<evidence type="ECO:0000256" key="2">
    <source>
        <dbReference type="ARBA" id="ARBA00023002"/>
    </source>
</evidence>
<dbReference type="AlphaFoldDB" id="A0A9D1NZT8"/>
<keyword evidence="2" id="KW-0560">Oxidoreductase</keyword>
<dbReference type="Gene3D" id="3.40.109.10">
    <property type="entry name" value="NADH Oxidase"/>
    <property type="match status" value="1"/>
</dbReference>
<proteinExistence type="inferred from homology"/>
<dbReference type="EMBL" id="DVOS01000034">
    <property type="protein sequence ID" value="HIV22958.1"/>
    <property type="molecule type" value="Genomic_DNA"/>
</dbReference>
<dbReference type="PANTHER" id="PTHR43673:SF10">
    <property type="entry name" value="NADH DEHYDROGENASE_NAD(P)H NITROREDUCTASE XCC3605-RELATED"/>
    <property type="match status" value="1"/>
</dbReference>
<dbReference type="Pfam" id="PF14512">
    <property type="entry name" value="TM1586_NiRdase"/>
    <property type="match status" value="1"/>
</dbReference>
<evidence type="ECO:0000256" key="1">
    <source>
        <dbReference type="ARBA" id="ARBA00007118"/>
    </source>
</evidence>
<dbReference type="Proteomes" id="UP000886889">
    <property type="component" value="Unassembled WGS sequence"/>
</dbReference>